<dbReference type="PANTHER" id="PTHR43619:SF2">
    <property type="entry name" value="S-ADENOSYL-L-METHIONINE-DEPENDENT METHYLTRANSFERASES SUPERFAMILY PROTEIN"/>
    <property type="match status" value="1"/>
</dbReference>
<protein>
    <submittedName>
        <fullName evidence="3">Class I SAM-dependent methyltransferase</fullName>
    </submittedName>
</protein>
<dbReference type="GO" id="GO:0032259">
    <property type="term" value="P:methylation"/>
    <property type="evidence" value="ECO:0007669"/>
    <property type="project" value="UniProtKB-KW"/>
</dbReference>
<dbReference type="GO" id="GO:0008168">
    <property type="term" value="F:methyltransferase activity"/>
    <property type="evidence" value="ECO:0007669"/>
    <property type="project" value="UniProtKB-KW"/>
</dbReference>
<dbReference type="Pfam" id="PF04072">
    <property type="entry name" value="LCM"/>
    <property type="match status" value="1"/>
</dbReference>
<sequence>MNSTFFADTVSETLLIPLYMRAKESRRGEKAIIRDPVAERLVEQIPYDYSKFDGAVLSEVGCNVRAWYLDNVVRDYVKSHVNPIIVNLGCGFDARTQRTTIESSARYYSIDLPEVIAARDRLLPPAENETYVPGSMFDEKWMAELKSANPEAEFLFIAEGVVMYFREDEIKSLFQKLLKHFPGCEIWFDLCGTLSVKNQNKHDTVKKVSARFNWGLDNGRDIEKWDSRIQLIRQSSQGLFFRNRYPFFMRVMTISHRLMFRFCSIVGYRLS</sequence>
<dbReference type="SUPFAM" id="SSF53335">
    <property type="entry name" value="S-adenosyl-L-methionine-dependent methyltransferases"/>
    <property type="match status" value="1"/>
</dbReference>
<organism evidence="3 4">
    <name type="scientific">Alistipes hominis</name>
    <dbReference type="NCBI Taxonomy" id="2763015"/>
    <lineage>
        <taxon>Bacteria</taxon>
        <taxon>Pseudomonadati</taxon>
        <taxon>Bacteroidota</taxon>
        <taxon>Bacteroidia</taxon>
        <taxon>Bacteroidales</taxon>
        <taxon>Rikenellaceae</taxon>
        <taxon>Alistipes</taxon>
    </lineage>
</organism>
<dbReference type="RefSeq" id="WP_118656773.1">
    <property type="nucleotide sequence ID" value="NZ_JACOOK010000004.1"/>
</dbReference>
<accession>A0ABR7CN76</accession>
<keyword evidence="2" id="KW-0808">Transferase</keyword>
<reference evidence="3 4" key="1">
    <citation type="submission" date="2020-08" db="EMBL/GenBank/DDBJ databases">
        <title>Genome public.</title>
        <authorList>
            <person name="Liu C."/>
            <person name="Sun Q."/>
        </authorList>
    </citation>
    <scope>NUCLEOTIDE SEQUENCE [LARGE SCALE GENOMIC DNA]</scope>
    <source>
        <strain evidence="3 4">New-7</strain>
    </source>
</reference>
<name>A0ABR7CN76_9BACT</name>
<keyword evidence="4" id="KW-1185">Reference proteome</keyword>
<keyword evidence="1 3" id="KW-0489">Methyltransferase</keyword>
<evidence type="ECO:0000313" key="4">
    <source>
        <dbReference type="Proteomes" id="UP000636891"/>
    </source>
</evidence>
<comment type="caution">
    <text evidence="3">The sequence shown here is derived from an EMBL/GenBank/DDBJ whole genome shotgun (WGS) entry which is preliminary data.</text>
</comment>
<dbReference type="Proteomes" id="UP000636891">
    <property type="component" value="Unassembled WGS sequence"/>
</dbReference>
<dbReference type="PANTHER" id="PTHR43619">
    <property type="entry name" value="S-ADENOSYL-L-METHIONINE-DEPENDENT METHYLTRANSFERASE YKTD-RELATED"/>
    <property type="match status" value="1"/>
</dbReference>
<dbReference type="Gene3D" id="3.40.50.150">
    <property type="entry name" value="Vaccinia Virus protein VP39"/>
    <property type="match status" value="1"/>
</dbReference>
<gene>
    <name evidence="3" type="ORF">H8S08_08825</name>
</gene>
<dbReference type="EMBL" id="JACOOK010000004">
    <property type="protein sequence ID" value="MBC5617116.1"/>
    <property type="molecule type" value="Genomic_DNA"/>
</dbReference>
<dbReference type="PIRSF" id="PIRSF028177">
    <property type="entry name" value="Polyketide_synth_Omtfrase_TcmP"/>
    <property type="match status" value="1"/>
</dbReference>
<dbReference type="InterPro" id="IPR029063">
    <property type="entry name" value="SAM-dependent_MTases_sf"/>
</dbReference>
<dbReference type="InterPro" id="IPR016874">
    <property type="entry name" value="TcmP-like"/>
</dbReference>
<evidence type="ECO:0000256" key="1">
    <source>
        <dbReference type="ARBA" id="ARBA00022603"/>
    </source>
</evidence>
<evidence type="ECO:0000313" key="3">
    <source>
        <dbReference type="EMBL" id="MBC5617116.1"/>
    </source>
</evidence>
<proteinExistence type="predicted"/>
<evidence type="ECO:0000256" key="2">
    <source>
        <dbReference type="ARBA" id="ARBA00022679"/>
    </source>
</evidence>
<dbReference type="InterPro" id="IPR007213">
    <property type="entry name" value="Ppm1/Ppm2/Tcmp"/>
</dbReference>